<dbReference type="InterPro" id="IPR006674">
    <property type="entry name" value="HD_domain"/>
</dbReference>
<dbReference type="EMBL" id="AKVJ01000030">
    <property type="protein sequence ID" value="EIW17450.1"/>
    <property type="molecule type" value="Genomic_DNA"/>
</dbReference>
<gene>
    <name evidence="3" type="ORF">FB4_4199</name>
</gene>
<name>I8RHP1_9FIRM</name>
<dbReference type="RefSeq" id="WP_007935880.1">
    <property type="nucleotide sequence ID" value="NZ_AKVJ01000030.1"/>
</dbReference>
<dbReference type="PATRIC" id="fig|1149862.3.peg.3168"/>
<dbReference type="Pfam" id="PF13487">
    <property type="entry name" value="HD_5"/>
    <property type="match status" value="2"/>
</dbReference>
<sequence length="409" mass="46695">MVYNIHPINLFRALSLALELSNGGLSHHHWRTAMISSRIGRAMNMKDWQHQILVYTALLHDLGAAANWDERVKLRTFEVEDTIYDHAEIGYRLLKDSPILGMLAVPIRHHHDFYDGSSPSGLSGSQIPLISRIINVADRLDVLIDDDKYILGQKDSVLSRLESLTGIYFDPEVIAALQTCSQQESFWLDLADAAYAQRFFDHMNQYGQIRFNVDDILDIAEIFAKIIDQTSSFTGAHSRNVAMVSSYLAALEGYSKDECKAMQIAGLLHDLGKLAVPKKILEKSENLVPGEFEIIKQHAYYTYRILEQIDEFEVIAEWAAYHHETLDGVGYPFRVQEDHLKMGSRIVAVADIFSALTEERSYRSLLSSSEVKRIMYTMVKHNKIDKRIVKNLFDNLECVYNMVEIKIHA</sequence>
<dbReference type="Proteomes" id="UP000004324">
    <property type="component" value="Unassembled WGS sequence"/>
</dbReference>
<comment type="caution">
    <text evidence="3">The sequence shown here is derived from an EMBL/GenBank/DDBJ whole genome shotgun (WGS) entry which is preliminary data.</text>
</comment>
<dbReference type="PANTHER" id="PTHR43155:SF1">
    <property type="entry name" value="3'3'-CGAMP-SPECIFIC PHOSPHODIESTERASE 1"/>
    <property type="match status" value="1"/>
</dbReference>
<feature type="domain" description="HD" evidence="1">
    <location>
        <begin position="234"/>
        <end position="356"/>
    </location>
</feature>
<dbReference type="OrthoDB" id="9804747at2"/>
<dbReference type="PROSITE" id="PS51832">
    <property type="entry name" value="HD_GYP"/>
    <property type="match status" value="2"/>
</dbReference>
<dbReference type="GO" id="GO:0016787">
    <property type="term" value="F:hydrolase activity"/>
    <property type="evidence" value="ECO:0007669"/>
    <property type="project" value="UniProtKB-KW"/>
</dbReference>
<feature type="domain" description="HD-GYP" evidence="2">
    <location>
        <begin position="212"/>
        <end position="408"/>
    </location>
</feature>
<dbReference type="PANTHER" id="PTHR43155">
    <property type="entry name" value="CYCLIC DI-GMP PHOSPHODIESTERASE PA4108-RELATED"/>
    <property type="match status" value="1"/>
</dbReference>
<dbReference type="InterPro" id="IPR003607">
    <property type="entry name" value="HD/PDEase_dom"/>
</dbReference>
<dbReference type="SMART" id="SM00471">
    <property type="entry name" value="HDc"/>
    <property type="match status" value="2"/>
</dbReference>
<accession>I8RHP1</accession>
<evidence type="ECO:0000313" key="3">
    <source>
        <dbReference type="EMBL" id="EIW17450.1"/>
    </source>
</evidence>
<evidence type="ECO:0000313" key="4">
    <source>
        <dbReference type="Proteomes" id="UP000004324"/>
    </source>
</evidence>
<feature type="domain" description="HD-GYP" evidence="2">
    <location>
        <begin position="3"/>
        <end position="193"/>
    </location>
</feature>
<dbReference type="SUPFAM" id="SSF109604">
    <property type="entry name" value="HD-domain/PDEase-like"/>
    <property type="match status" value="2"/>
</dbReference>
<dbReference type="Gene3D" id="1.10.3210.10">
    <property type="entry name" value="Hypothetical protein af1432"/>
    <property type="match status" value="2"/>
</dbReference>
<evidence type="ECO:0000259" key="2">
    <source>
        <dbReference type="PROSITE" id="PS51832"/>
    </source>
</evidence>
<evidence type="ECO:0000259" key="1">
    <source>
        <dbReference type="PROSITE" id="PS51831"/>
    </source>
</evidence>
<proteinExistence type="predicted"/>
<organism evidence="3 4">
    <name type="scientific">Pelosinus fermentans B4</name>
    <dbReference type="NCBI Taxonomy" id="1149862"/>
    <lineage>
        <taxon>Bacteria</taxon>
        <taxon>Bacillati</taxon>
        <taxon>Bacillota</taxon>
        <taxon>Negativicutes</taxon>
        <taxon>Selenomonadales</taxon>
        <taxon>Sporomusaceae</taxon>
        <taxon>Pelosinus</taxon>
    </lineage>
</organism>
<dbReference type="PROSITE" id="PS51831">
    <property type="entry name" value="HD"/>
    <property type="match status" value="1"/>
</dbReference>
<dbReference type="AlphaFoldDB" id="I8RHP1"/>
<dbReference type="CDD" id="cd00077">
    <property type="entry name" value="HDc"/>
    <property type="match status" value="2"/>
</dbReference>
<keyword evidence="4" id="KW-1185">Reference proteome</keyword>
<dbReference type="InterPro" id="IPR037522">
    <property type="entry name" value="HD_GYP_dom"/>
</dbReference>
<keyword evidence="3" id="KW-0378">Hydrolase</keyword>
<protein>
    <submittedName>
        <fullName evidence="3">Metal-dependent phosphohydrolase HD sub domain-containing protein</fullName>
    </submittedName>
</protein>
<reference evidence="3 4" key="1">
    <citation type="journal article" date="2012" name="J. Bacteriol.">
        <title>Draft Genome Sequences for Two Metal-Reducing Pelosinus fermentans Strains Isolated from a Cr(VI)-Contaminated Site and for Type Strain R7.</title>
        <authorList>
            <person name="Brown S.D."/>
            <person name="Podar M."/>
            <person name="Klingeman D.M."/>
            <person name="Johnson C.M."/>
            <person name="Yang Z.K."/>
            <person name="Utturkar S.M."/>
            <person name="Land M.L."/>
            <person name="Mosher J.J."/>
            <person name="Hurt R.A.Jr."/>
            <person name="Phelps T.J."/>
            <person name="Palumbo A.V."/>
            <person name="Arkin A.P."/>
            <person name="Hazen T.C."/>
            <person name="Elias D.A."/>
        </authorList>
    </citation>
    <scope>NUCLEOTIDE SEQUENCE [LARGE SCALE GENOMIC DNA]</scope>
    <source>
        <strain evidence="3 4">B4</strain>
    </source>
</reference>